<sequence length="368" mass="42602">MDNIKLLILAAEYLDKIHLSIEYEHGYASPSVDNTTKDVDDDSDADVDNYNNNSNKNKSNKNNSNINNIYLPSSNNLCNIPLRDHKQHQLSQCDQQRHQKQVGNFQQRQKPPPPQQQHYFQQQHQPSKHHRHQSEHGKQIKKHPPPLLQTNQPKKPPNTNSATTSPKFNHNQSEKLRRDFLKSCFNQLKQAIYENQQNSFNNINNINNKHLCNNHKFAGICNNNRNINNINNSRKASLQQILNTAIIVMKQHKPAFLYFSRSIHVRSLGMQSAKMSLQMARAVRARTVDVARGSIFKHESVRISWRRESFQSNIYSNYSTISNSQYRFAFYLDILFVEVLLSEDVVDEFSTTNGSVETFVVSESCKLI</sequence>
<feature type="region of interest" description="Disordered" evidence="1">
    <location>
        <begin position="28"/>
        <end position="68"/>
    </location>
</feature>
<keyword evidence="5" id="KW-1185">Reference proteome</keyword>
<feature type="region of interest" description="Disordered" evidence="1">
    <location>
        <begin position="88"/>
        <end position="172"/>
    </location>
</feature>
<evidence type="ECO:0000313" key="4">
    <source>
        <dbReference type="EnsemblMetazoa" id="HelroP193246"/>
    </source>
</evidence>
<dbReference type="AlphaFoldDB" id="T1FUS6"/>
<reference evidence="3 5" key="2">
    <citation type="journal article" date="2013" name="Nature">
        <title>Insights into bilaterian evolution from three spiralian genomes.</title>
        <authorList>
            <person name="Simakov O."/>
            <person name="Marletaz F."/>
            <person name="Cho S.J."/>
            <person name="Edsinger-Gonzales E."/>
            <person name="Havlak P."/>
            <person name="Hellsten U."/>
            <person name="Kuo D.H."/>
            <person name="Larsson T."/>
            <person name="Lv J."/>
            <person name="Arendt D."/>
            <person name="Savage R."/>
            <person name="Osoegawa K."/>
            <person name="de Jong P."/>
            <person name="Grimwood J."/>
            <person name="Chapman J.A."/>
            <person name="Shapiro H."/>
            <person name="Aerts A."/>
            <person name="Otillar R.P."/>
            <person name="Terry A.Y."/>
            <person name="Boore J.L."/>
            <person name="Grigoriev I.V."/>
            <person name="Lindberg D.R."/>
            <person name="Seaver E.C."/>
            <person name="Weisblat D.A."/>
            <person name="Putnam N.H."/>
            <person name="Rokhsar D.S."/>
        </authorList>
    </citation>
    <scope>NUCLEOTIDE SEQUENCE</scope>
</reference>
<dbReference type="InterPro" id="IPR036638">
    <property type="entry name" value="HLH_DNA-bd_sf"/>
</dbReference>
<dbReference type="HOGENOM" id="CLU_752898_0_0_1"/>
<reference evidence="5" key="1">
    <citation type="submission" date="2012-12" db="EMBL/GenBank/DDBJ databases">
        <authorList>
            <person name="Hellsten U."/>
            <person name="Grimwood J."/>
            <person name="Chapman J.A."/>
            <person name="Shapiro H."/>
            <person name="Aerts A."/>
            <person name="Otillar R.P."/>
            <person name="Terry A.Y."/>
            <person name="Boore J.L."/>
            <person name="Simakov O."/>
            <person name="Marletaz F."/>
            <person name="Cho S.-J."/>
            <person name="Edsinger-Gonzales E."/>
            <person name="Havlak P."/>
            <person name="Kuo D.-H."/>
            <person name="Larsson T."/>
            <person name="Lv J."/>
            <person name="Arendt D."/>
            <person name="Savage R."/>
            <person name="Osoegawa K."/>
            <person name="de Jong P."/>
            <person name="Lindberg D.R."/>
            <person name="Seaver E.C."/>
            <person name="Weisblat D.A."/>
            <person name="Putnam N.H."/>
            <person name="Grigoriev I.V."/>
            <person name="Rokhsar D.S."/>
        </authorList>
    </citation>
    <scope>NUCLEOTIDE SEQUENCE</scope>
</reference>
<dbReference type="Proteomes" id="UP000015101">
    <property type="component" value="Unassembled WGS sequence"/>
</dbReference>
<dbReference type="EnsemblMetazoa" id="HelroT193246">
    <property type="protein sequence ID" value="HelroP193246"/>
    <property type="gene ID" value="HelroG193246"/>
</dbReference>
<dbReference type="EMBL" id="AMQM01006279">
    <property type="status" value="NOT_ANNOTATED_CDS"/>
    <property type="molecule type" value="Genomic_DNA"/>
</dbReference>
<feature type="compositionally biased region" description="Polar residues" evidence="1">
    <location>
        <begin position="148"/>
        <end position="171"/>
    </location>
</feature>
<name>T1FUS6_HELRO</name>
<dbReference type="RefSeq" id="XP_009024405.1">
    <property type="nucleotide sequence ID" value="XM_009026157.1"/>
</dbReference>
<gene>
    <name evidence="4" type="primary">20212572</name>
    <name evidence="3" type="ORF">HELRODRAFT_193246</name>
</gene>
<feature type="compositionally biased region" description="Low complexity" evidence="1">
    <location>
        <begin position="116"/>
        <end position="125"/>
    </location>
</feature>
<dbReference type="Pfam" id="PF00010">
    <property type="entry name" value="HLH"/>
    <property type="match status" value="1"/>
</dbReference>
<dbReference type="Gene3D" id="4.10.280.10">
    <property type="entry name" value="Helix-loop-helix DNA-binding domain"/>
    <property type="match status" value="1"/>
</dbReference>
<dbReference type="SUPFAM" id="SSF47459">
    <property type="entry name" value="HLH, helix-loop-helix DNA-binding domain"/>
    <property type="match status" value="1"/>
</dbReference>
<dbReference type="InParanoid" id="T1FUS6"/>
<feature type="compositionally biased region" description="Low complexity" evidence="1">
    <location>
        <begin position="48"/>
        <end position="68"/>
    </location>
</feature>
<dbReference type="EMBL" id="KB097336">
    <property type="protein sequence ID" value="ESN97585.1"/>
    <property type="molecule type" value="Genomic_DNA"/>
</dbReference>
<reference evidence="4" key="3">
    <citation type="submission" date="2015-06" db="UniProtKB">
        <authorList>
            <consortium name="EnsemblMetazoa"/>
        </authorList>
    </citation>
    <scope>IDENTIFICATION</scope>
</reference>
<feature type="domain" description="BHLH" evidence="2">
    <location>
        <begin position="169"/>
        <end position="245"/>
    </location>
</feature>
<evidence type="ECO:0000313" key="5">
    <source>
        <dbReference type="Proteomes" id="UP000015101"/>
    </source>
</evidence>
<accession>T1FUS6</accession>
<dbReference type="GeneID" id="20212572"/>
<dbReference type="GO" id="GO:0046983">
    <property type="term" value="F:protein dimerization activity"/>
    <property type="evidence" value="ECO:0007669"/>
    <property type="project" value="InterPro"/>
</dbReference>
<evidence type="ECO:0000259" key="2">
    <source>
        <dbReference type="Pfam" id="PF00010"/>
    </source>
</evidence>
<feature type="compositionally biased region" description="Basic residues" evidence="1">
    <location>
        <begin position="126"/>
        <end position="144"/>
    </location>
</feature>
<organism evidence="4 5">
    <name type="scientific">Helobdella robusta</name>
    <name type="common">Californian leech</name>
    <dbReference type="NCBI Taxonomy" id="6412"/>
    <lineage>
        <taxon>Eukaryota</taxon>
        <taxon>Metazoa</taxon>
        <taxon>Spiralia</taxon>
        <taxon>Lophotrochozoa</taxon>
        <taxon>Annelida</taxon>
        <taxon>Clitellata</taxon>
        <taxon>Hirudinea</taxon>
        <taxon>Rhynchobdellida</taxon>
        <taxon>Glossiphoniidae</taxon>
        <taxon>Helobdella</taxon>
    </lineage>
</organism>
<dbReference type="InterPro" id="IPR011598">
    <property type="entry name" value="bHLH_dom"/>
</dbReference>
<dbReference type="CTD" id="20212572"/>
<proteinExistence type="predicted"/>
<dbReference type="KEGG" id="hro:HELRODRAFT_193246"/>
<evidence type="ECO:0000256" key="1">
    <source>
        <dbReference type="SAM" id="MobiDB-lite"/>
    </source>
</evidence>
<evidence type="ECO:0000313" key="3">
    <source>
        <dbReference type="EMBL" id="ESN97585.1"/>
    </source>
</evidence>
<protein>
    <recommendedName>
        <fullName evidence="2">BHLH domain-containing protein</fullName>
    </recommendedName>
</protein>